<name>A0A401GUN9_9APHY</name>
<dbReference type="Gene3D" id="1.20.1280.50">
    <property type="match status" value="1"/>
</dbReference>
<dbReference type="Pfam" id="PF12937">
    <property type="entry name" value="F-box-like"/>
    <property type="match status" value="1"/>
</dbReference>
<feature type="signal peptide" evidence="1">
    <location>
        <begin position="1"/>
        <end position="30"/>
    </location>
</feature>
<comment type="caution">
    <text evidence="3">The sequence shown here is derived from an EMBL/GenBank/DDBJ whole genome shotgun (WGS) entry which is preliminary data.</text>
</comment>
<protein>
    <recommendedName>
        <fullName evidence="2">F-box domain-containing protein</fullName>
    </recommendedName>
</protein>
<proteinExistence type="predicted"/>
<dbReference type="InParanoid" id="A0A401GUN9"/>
<sequence length="590" mass="67741">MASPKAAKSPWAINELLIMVLAHLDMRSLARSACVCRRWSEIALDMLWRDVDDLMQLLALLAPFGRPEKSTTLPHGQAFYIHKFKKAPTRRDWDRFQRYACRVRKLSYEEYVPRTRRRCVDPSALNLLANWYPTSEIFPNLQSLTWCASTPVMQQLSVVFMHARLKRLEIGVYNVTAPPLAEYFQQIIRRIPLLPYLALRLPQRSSIRDTEEDVVRFIRGLRHLQLFVAPIYGLTSRIAAELSKLPHLDTISLSPPIELGNGDRTDVSQFAPILHDHAFPSLKALCMCSQITFAIQLFSGRFSPVNITYLCVHVLAVVDPLVVQQFFTVIKDRCHLLSELHVDFMIHPDSPISVLPPPVHERPSMETFRPLLSCRRLTRFEFRWDYPLNLTDRDMEEFATGLPYIETFILNCDAIIEFSLSSLTPKALLPFARHCPRLRRLGLYLNATGLQVPLPTQPTLAQFARLEKLYVGVSDIDRVEPVVLFLSQLCALGCEIIAGLRWPDAFGITLDRAGIVDDRRARMTQACVRWMELGKVLPLVIKARMDEKARMAALHGEVARLTTSRLQEKERSDRLQREVQDLRVRHGHRA</sequence>
<evidence type="ECO:0000313" key="4">
    <source>
        <dbReference type="Proteomes" id="UP000287166"/>
    </source>
</evidence>
<dbReference type="AlphaFoldDB" id="A0A401GUN9"/>
<dbReference type="Gene3D" id="3.80.10.10">
    <property type="entry name" value="Ribonuclease Inhibitor"/>
    <property type="match status" value="1"/>
</dbReference>
<dbReference type="GeneID" id="38782839"/>
<dbReference type="InterPro" id="IPR001810">
    <property type="entry name" value="F-box_dom"/>
</dbReference>
<evidence type="ECO:0000313" key="3">
    <source>
        <dbReference type="EMBL" id="GBE85922.1"/>
    </source>
</evidence>
<feature type="chain" id="PRO_5019130657" description="F-box domain-containing protein" evidence="1">
    <location>
        <begin position="31"/>
        <end position="590"/>
    </location>
</feature>
<reference evidence="3 4" key="1">
    <citation type="journal article" date="2018" name="Sci. Rep.">
        <title>Genome sequence of the cauliflower mushroom Sparassis crispa (Hanabiratake) and its association with beneficial usage.</title>
        <authorList>
            <person name="Kiyama R."/>
            <person name="Furutani Y."/>
            <person name="Kawaguchi K."/>
            <person name="Nakanishi T."/>
        </authorList>
    </citation>
    <scope>NUCLEOTIDE SEQUENCE [LARGE SCALE GENOMIC DNA]</scope>
</reference>
<keyword evidence="1" id="KW-0732">Signal</keyword>
<dbReference type="InterPro" id="IPR036047">
    <property type="entry name" value="F-box-like_dom_sf"/>
</dbReference>
<dbReference type="SUPFAM" id="SSF52047">
    <property type="entry name" value="RNI-like"/>
    <property type="match status" value="1"/>
</dbReference>
<dbReference type="InterPro" id="IPR032675">
    <property type="entry name" value="LRR_dom_sf"/>
</dbReference>
<organism evidence="3 4">
    <name type="scientific">Sparassis crispa</name>
    <dbReference type="NCBI Taxonomy" id="139825"/>
    <lineage>
        <taxon>Eukaryota</taxon>
        <taxon>Fungi</taxon>
        <taxon>Dikarya</taxon>
        <taxon>Basidiomycota</taxon>
        <taxon>Agaricomycotina</taxon>
        <taxon>Agaricomycetes</taxon>
        <taxon>Polyporales</taxon>
        <taxon>Sparassidaceae</taxon>
        <taxon>Sparassis</taxon>
    </lineage>
</organism>
<dbReference type="STRING" id="139825.A0A401GUN9"/>
<dbReference type="OrthoDB" id="2447803at2759"/>
<dbReference type="PANTHER" id="PTHR38926:SF72">
    <property type="entry name" value="IM:7136021-RELATED"/>
    <property type="match status" value="1"/>
</dbReference>
<dbReference type="EMBL" id="BFAD01000008">
    <property type="protein sequence ID" value="GBE85922.1"/>
    <property type="molecule type" value="Genomic_DNA"/>
</dbReference>
<evidence type="ECO:0000259" key="2">
    <source>
        <dbReference type="Pfam" id="PF12937"/>
    </source>
</evidence>
<feature type="domain" description="F-box" evidence="2">
    <location>
        <begin position="14"/>
        <end position="51"/>
    </location>
</feature>
<gene>
    <name evidence="3" type="ORF">SCP_0804460</name>
</gene>
<dbReference type="Proteomes" id="UP000287166">
    <property type="component" value="Unassembled WGS sequence"/>
</dbReference>
<accession>A0A401GUN9</accession>
<dbReference type="SUPFAM" id="SSF81383">
    <property type="entry name" value="F-box domain"/>
    <property type="match status" value="1"/>
</dbReference>
<dbReference type="RefSeq" id="XP_027616835.1">
    <property type="nucleotide sequence ID" value="XM_027761034.1"/>
</dbReference>
<evidence type="ECO:0000256" key="1">
    <source>
        <dbReference type="SAM" id="SignalP"/>
    </source>
</evidence>
<keyword evidence="4" id="KW-1185">Reference proteome</keyword>
<dbReference type="PANTHER" id="PTHR38926">
    <property type="entry name" value="F-BOX DOMAIN CONTAINING PROTEIN, EXPRESSED"/>
    <property type="match status" value="1"/>
</dbReference>